<name>A0A1L9VG53_ASPGL</name>
<organism evidence="1 2">
    <name type="scientific">Aspergillus glaucus CBS 516.65</name>
    <dbReference type="NCBI Taxonomy" id="1160497"/>
    <lineage>
        <taxon>Eukaryota</taxon>
        <taxon>Fungi</taxon>
        <taxon>Dikarya</taxon>
        <taxon>Ascomycota</taxon>
        <taxon>Pezizomycotina</taxon>
        <taxon>Eurotiomycetes</taxon>
        <taxon>Eurotiomycetidae</taxon>
        <taxon>Eurotiales</taxon>
        <taxon>Aspergillaceae</taxon>
        <taxon>Aspergillus</taxon>
        <taxon>Aspergillus subgen. Aspergillus</taxon>
    </lineage>
</organism>
<dbReference type="RefSeq" id="XP_022399578.1">
    <property type="nucleotide sequence ID" value="XM_022548370.1"/>
</dbReference>
<dbReference type="OrthoDB" id="10523288at2759"/>
<dbReference type="GeneID" id="34464630"/>
<evidence type="ECO:0000313" key="1">
    <source>
        <dbReference type="EMBL" id="OJJ82880.1"/>
    </source>
</evidence>
<evidence type="ECO:0000313" key="2">
    <source>
        <dbReference type="Proteomes" id="UP000184300"/>
    </source>
</evidence>
<proteinExistence type="predicted"/>
<sequence length="166" mass="19872">MSKPSLLRGTWQEWRYLEKNPQFQELVEVCLSEHQAFANKAKIILVMPPNMTQDILGLTSLETKLEETGNSQLAQVVRWLIFWEQEDDWKAQIEELAQCFVVADIKARWTVHREIYVQEETQKYVLDTEKPQLNKYKEELQRLDDQYWDNCRLRWTLEGKYTPGMC</sequence>
<reference evidence="2" key="1">
    <citation type="journal article" date="2017" name="Genome Biol.">
        <title>Comparative genomics reveals high biological diversity and specific adaptations in the industrially and medically important fungal genus Aspergillus.</title>
        <authorList>
            <person name="de Vries R.P."/>
            <person name="Riley R."/>
            <person name="Wiebenga A."/>
            <person name="Aguilar-Osorio G."/>
            <person name="Amillis S."/>
            <person name="Uchima C.A."/>
            <person name="Anderluh G."/>
            <person name="Asadollahi M."/>
            <person name="Askin M."/>
            <person name="Barry K."/>
            <person name="Battaglia E."/>
            <person name="Bayram O."/>
            <person name="Benocci T."/>
            <person name="Braus-Stromeyer S.A."/>
            <person name="Caldana C."/>
            <person name="Canovas D."/>
            <person name="Cerqueira G.C."/>
            <person name="Chen F."/>
            <person name="Chen W."/>
            <person name="Choi C."/>
            <person name="Clum A."/>
            <person name="Dos Santos R.A."/>
            <person name="Damasio A.R."/>
            <person name="Diallinas G."/>
            <person name="Emri T."/>
            <person name="Fekete E."/>
            <person name="Flipphi M."/>
            <person name="Freyberg S."/>
            <person name="Gallo A."/>
            <person name="Gournas C."/>
            <person name="Habgood R."/>
            <person name="Hainaut M."/>
            <person name="Harispe M.L."/>
            <person name="Henrissat B."/>
            <person name="Hilden K.S."/>
            <person name="Hope R."/>
            <person name="Hossain A."/>
            <person name="Karabika E."/>
            <person name="Karaffa L."/>
            <person name="Karanyi Z."/>
            <person name="Krasevec N."/>
            <person name="Kuo A."/>
            <person name="Kusch H."/>
            <person name="LaButti K."/>
            <person name="Lagendijk E.L."/>
            <person name="Lapidus A."/>
            <person name="Levasseur A."/>
            <person name="Lindquist E."/>
            <person name="Lipzen A."/>
            <person name="Logrieco A.F."/>
            <person name="MacCabe A."/>
            <person name="Maekelae M.R."/>
            <person name="Malavazi I."/>
            <person name="Melin P."/>
            <person name="Meyer V."/>
            <person name="Mielnichuk N."/>
            <person name="Miskei M."/>
            <person name="Molnar A.P."/>
            <person name="Mule G."/>
            <person name="Ngan C.Y."/>
            <person name="Orejas M."/>
            <person name="Orosz E."/>
            <person name="Ouedraogo J.P."/>
            <person name="Overkamp K.M."/>
            <person name="Park H.-S."/>
            <person name="Perrone G."/>
            <person name="Piumi F."/>
            <person name="Punt P.J."/>
            <person name="Ram A.F."/>
            <person name="Ramon A."/>
            <person name="Rauscher S."/>
            <person name="Record E."/>
            <person name="Riano-Pachon D.M."/>
            <person name="Robert V."/>
            <person name="Roehrig J."/>
            <person name="Ruller R."/>
            <person name="Salamov A."/>
            <person name="Salih N.S."/>
            <person name="Samson R.A."/>
            <person name="Sandor E."/>
            <person name="Sanguinetti M."/>
            <person name="Schuetze T."/>
            <person name="Sepcic K."/>
            <person name="Shelest E."/>
            <person name="Sherlock G."/>
            <person name="Sophianopoulou V."/>
            <person name="Squina F.M."/>
            <person name="Sun H."/>
            <person name="Susca A."/>
            <person name="Todd R.B."/>
            <person name="Tsang A."/>
            <person name="Unkles S.E."/>
            <person name="van de Wiele N."/>
            <person name="van Rossen-Uffink D."/>
            <person name="Oliveira J.V."/>
            <person name="Vesth T.C."/>
            <person name="Visser J."/>
            <person name="Yu J.-H."/>
            <person name="Zhou M."/>
            <person name="Andersen M.R."/>
            <person name="Archer D.B."/>
            <person name="Baker S.E."/>
            <person name="Benoit I."/>
            <person name="Brakhage A.A."/>
            <person name="Braus G.H."/>
            <person name="Fischer R."/>
            <person name="Frisvad J.C."/>
            <person name="Goldman G.H."/>
            <person name="Houbraken J."/>
            <person name="Oakley B."/>
            <person name="Pocsi I."/>
            <person name="Scazzocchio C."/>
            <person name="Seiboth B."/>
            <person name="vanKuyk P.A."/>
            <person name="Wortman J."/>
            <person name="Dyer P.S."/>
            <person name="Grigoriev I.V."/>
        </authorList>
    </citation>
    <scope>NUCLEOTIDE SEQUENCE [LARGE SCALE GENOMIC DNA]</scope>
    <source>
        <strain evidence="2">CBS 516.65</strain>
    </source>
</reference>
<keyword evidence="2" id="KW-1185">Reference proteome</keyword>
<dbReference type="EMBL" id="KV878901">
    <property type="protein sequence ID" value="OJJ82880.1"/>
    <property type="molecule type" value="Genomic_DNA"/>
</dbReference>
<accession>A0A1L9VG53</accession>
<gene>
    <name evidence="1" type="ORF">ASPGLDRAFT_59269</name>
</gene>
<protein>
    <submittedName>
        <fullName evidence="1">Uncharacterized protein</fullName>
    </submittedName>
</protein>
<dbReference type="VEuPathDB" id="FungiDB:ASPGLDRAFT_59269"/>
<dbReference type="Proteomes" id="UP000184300">
    <property type="component" value="Unassembled WGS sequence"/>
</dbReference>
<dbReference type="AlphaFoldDB" id="A0A1L9VG53"/>